<evidence type="ECO:0000256" key="2">
    <source>
        <dbReference type="ARBA" id="ARBA00022448"/>
    </source>
</evidence>
<feature type="region of interest" description="Disordered" evidence="11">
    <location>
        <begin position="637"/>
        <end position="656"/>
    </location>
</feature>
<dbReference type="EC" id="3.4.22.-" evidence="10"/>
<feature type="region of interest" description="Disordered" evidence="11">
    <location>
        <begin position="221"/>
        <end position="371"/>
    </location>
</feature>
<dbReference type="GO" id="GO:0004197">
    <property type="term" value="F:cysteine-type endopeptidase activity"/>
    <property type="evidence" value="ECO:0007669"/>
    <property type="project" value="TreeGrafter"/>
</dbReference>
<evidence type="ECO:0000256" key="10">
    <source>
        <dbReference type="RuleBase" id="RU363115"/>
    </source>
</evidence>
<evidence type="ECO:0000256" key="11">
    <source>
        <dbReference type="SAM" id="MobiDB-lite"/>
    </source>
</evidence>
<evidence type="ECO:0000259" key="12">
    <source>
        <dbReference type="Pfam" id="PF03416"/>
    </source>
</evidence>
<comment type="function">
    <text evidence="10">Required for selective autophagic degradation of the nucleus (nucleophagy) as well as for mitophagy which contributes to regulate mitochondrial quantity and quality by eliminating the mitochondria to a basal level to fulfill cellular energy requirements and preventing excess ROS production.</text>
</comment>
<dbReference type="GO" id="GO:0015031">
    <property type="term" value="P:protein transport"/>
    <property type="evidence" value="ECO:0007669"/>
    <property type="project" value="UniProtKB-KW"/>
</dbReference>
<keyword evidence="8" id="KW-0072">Autophagy</keyword>
<protein>
    <recommendedName>
        <fullName evidence="10">Cysteine protease</fullName>
        <ecNumber evidence="10">3.4.22.-</ecNumber>
    </recommendedName>
</protein>
<dbReference type="GO" id="GO:0016485">
    <property type="term" value="P:protein processing"/>
    <property type="evidence" value="ECO:0007669"/>
    <property type="project" value="TreeGrafter"/>
</dbReference>
<keyword evidence="5 10" id="KW-0378">Hydrolase</keyword>
<dbReference type="GO" id="GO:0035973">
    <property type="term" value="P:aggrephagy"/>
    <property type="evidence" value="ECO:0007669"/>
    <property type="project" value="TreeGrafter"/>
</dbReference>
<dbReference type="PANTHER" id="PTHR22624:SF49">
    <property type="entry name" value="CYSTEINE PROTEASE"/>
    <property type="match status" value="1"/>
</dbReference>
<gene>
    <name evidence="13" type="ORF">BJ554DRAFT_8369</name>
</gene>
<evidence type="ECO:0000256" key="4">
    <source>
        <dbReference type="ARBA" id="ARBA00022670"/>
    </source>
</evidence>
<comment type="subcellular location">
    <subcellularLocation>
        <location evidence="10">Nucleus</location>
    </subcellularLocation>
    <subcellularLocation>
        <location evidence="10">Cytoplasm</location>
    </subcellularLocation>
</comment>
<feature type="region of interest" description="Disordered" evidence="11">
    <location>
        <begin position="1"/>
        <end position="150"/>
    </location>
</feature>
<dbReference type="GO" id="GO:0000045">
    <property type="term" value="P:autophagosome assembly"/>
    <property type="evidence" value="ECO:0007669"/>
    <property type="project" value="TreeGrafter"/>
</dbReference>
<feature type="compositionally biased region" description="Polar residues" evidence="11">
    <location>
        <begin position="326"/>
        <end position="342"/>
    </location>
</feature>
<organism evidence="13 14">
    <name type="scientific">Olpidium bornovanus</name>
    <dbReference type="NCBI Taxonomy" id="278681"/>
    <lineage>
        <taxon>Eukaryota</taxon>
        <taxon>Fungi</taxon>
        <taxon>Fungi incertae sedis</taxon>
        <taxon>Olpidiomycota</taxon>
        <taxon>Olpidiomycotina</taxon>
        <taxon>Olpidiomycetes</taxon>
        <taxon>Olpidiales</taxon>
        <taxon>Olpidiaceae</taxon>
        <taxon>Olpidium</taxon>
    </lineage>
</organism>
<evidence type="ECO:0000256" key="9">
    <source>
        <dbReference type="ARBA" id="ARBA00029362"/>
    </source>
</evidence>
<evidence type="ECO:0000256" key="5">
    <source>
        <dbReference type="ARBA" id="ARBA00022801"/>
    </source>
</evidence>
<sequence length="656" mass="69205">MAQASLTHGTALMPSSVTCPGSPAAGSSSSTRCGSRRPPCSPPPPQPPPGSETDDPVAPGADRLPGARPPLAPPEAAAGDGPQSAGAGPMPPRSDTGCADTTAADAATKGRRPGKERGATSVSAPSPAPPDVGNADAPQGWNDGAGGKQQSPVAVLDETASEANDLQTKLVGWFSSIWTAATSARNADATTAAAAAVAAKSPLVGTASGLAWLLGVPYAPLASGNNKRPPGGEIRCAKEESEDEGNGTAGKLSREPERAETGQIPASNRSLPTGPVPGAVAGDAQTAFSAEEGELQPTSVSWPAAAAPAGSHSEDTAKAGAGGNGRSNVADQQGAAQDSMAEQQKRGRLAPHDPTDTTAPQPQRRPNRPLPETFYLDFHSRLWFTYRTGYPPIRPAVYTSDVGWGCMLRSGQSLLAQALLFHFLGRGWRRVAKSEDDQWRKYARIVISMLDEFSARSPFSIHKIALLGKQFDKDIGQWFGPIALILDITERVLVSGQTEIGLVVHVANDGVVYRDEVIRACEGYASRVQQQQQQEQEQRQRQQEQQLQQKIPGDSETGQRAGDELERSFQPILILIPIRLGTDNLNPVYYPALKAYFTFPQSVGIAGGRPCSSLYFVGYEGTLSRTTIASRFVGKSGEGGWEGGRERDVNDDSFFV</sequence>
<evidence type="ECO:0000256" key="3">
    <source>
        <dbReference type="ARBA" id="ARBA00022490"/>
    </source>
</evidence>
<keyword evidence="4 10" id="KW-0645">Protease</keyword>
<dbReference type="AlphaFoldDB" id="A0A8H8DIN8"/>
<dbReference type="PANTHER" id="PTHR22624">
    <property type="entry name" value="CYSTEINE PROTEASE ATG4"/>
    <property type="match status" value="1"/>
</dbReference>
<dbReference type="GO" id="GO:0005737">
    <property type="term" value="C:cytoplasm"/>
    <property type="evidence" value="ECO:0007669"/>
    <property type="project" value="UniProtKB-SubCell"/>
</dbReference>
<dbReference type="Pfam" id="PF03416">
    <property type="entry name" value="Peptidase_C54"/>
    <property type="match status" value="1"/>
</dbReference>
<name>A0A8H8DIN8_9FUNG</name>
<comment type="similarity">
    <text evidence="1 10">Belongs to the peptidase C54 family.</text>
</comment>
<keyword evidence="3 10" id="KW-0963">Cytoplasm</keyword>
<dbReference type="InterPro" id="IPR005078">
    <property type="entry name" value="Peptidase_C54"/>
</dbReference>
<keyword evidence="6" id="KW-0788">Thiol protease</keyword>
<dbReference type="SUPFAM" id="SSF54001">
    <property type="entry name" value="Cysteine proteinases"/>
    <property type="match status" value="1"/>
</dbReference>
<dbReference type="InterPro" id="IPR046792">
    <property type="entry name" value="Peptidase_C54_cat"/>
</dbReference>
<dbReference type="InterPro" id="IPR038765">
    <property type="entry name" value="Papain-like_cys_pep_sf"/>
</dbReference>
<evidence type="ECO:0000256" key="8">
    <source>
        <dbReference type="ARBA" id="ARBA00023006"/>
    </source>
</evidence>
<feature type="compositionally biased region" description="Low complexity" evidence="11">
    <location>
        <begin position="20"/>
        <end position="38"/>
    </location>
</feature>
<comment type="caution">
    <text evidence="13">The sequence shown here is derived from an EMBL/GenBank/DDBJ whole genome shotgun (WGS) entry which is preliminary data.</text>
</comment>
<comment type="catalytic activity">
    <reaction evidence="9">
        <text>[protein]-C-terminal L-amino acid-glycyl-phosphatidylethanolamide + H2O = [protein]-C-terminal L-amino acid-glycine + a 1,2-diacyl-sn-glycero-3-phosphoethanolamine</text>
        <dbReference type="Rhea" id="RHEA:67548"/>
        <dbReference type="Rhea" id="RHEA-COMP:17323"/>
        <dbReference type="Rhea" id="RHEA-COMP:17324"/>
        <dbReference type="ChEBI" id="CHEBI:15377"/>
        <dbReference type="ChEBI" id="CHEBI:64612"/>
        <dbReference type="ChEBI" id="CHEBI:172940"/>
        <dbReference type="ChEBI" id="CHEBI:172941"/>
    </reaction>
    <physiologicalReaction direction="left-to-right" evidence="9">
        <dbReference type="Rhea" id="RHEA:67549"/>
    </physiologicalReaction>
</comment>
<feature type="compositionally biased region" description="Polar residues" evidence="11">
    <location>
        <begin position="1"/>
        <end position="19"/>
    </location>
</feature>
<evidence type="ECO:0000256" key="1">
    <source>
        <dbReference type="ARBA" id="ARBA00010958"/>
    </source>
</evidence>
<keyword evidence="10" id="KW-0539">Nucleus</keyword>
<dbReference type="OrthoDB" id="5598735at2759"/>
<feature type="region of interest" description="Disordered" evidence="11">
    <location>
        <begin position="532"/>
        <end position="562"/>
    </location>
</feature>
<feature type="compositionally biased region" description="Pro residues" evidence="11">
    <location>
        <begin position="39"/>
        <end position="50"/>
    </location>
</feature>
<keyword evidence="14" id="KW-1185">Reference proteome</keyword>
<keyword evidence="7" id="KW-0653">Protein transport</keyword>
<evidence type="ECO:0000313" key="13">
    <source>
        <dbReference type="EMBL" id="KAG5459680.1"/>
    </source>
</evidence>
<dbReference type="EMBL" id="JAEFCI010006446">
    <property type="protein sequence ID" value="KAG5459680.1"/>
    <property type="molecule type" value="Genomic_DNA"/>
</dbReference>
<dbReference type="GO" id="GO:0034727">
    <property type="term" value="P:piecemeal microautophagy of the nucleus"/>
    <property type="evidence" value="ECO:0007669"/>
    <property type="project" value="TreeGrafter"/>
</dbReference>
<keyword evidence="2" id="KW-0813">Transport</keyword>
<dbReference type="GO" id="GO:0000423">
    <property type="term" value="P:mitophagy"/>
    <property type="evidence" value="ECO:0007669"/>
    <property type="project" value="TreeGrafter"/>
</dbReference>
<proteinExistence type="inferred from homology"/>
<evidence type="ECO:0000256" key="6">
    <source>
        <dbReference type="ARBA" id="ARBA00022807"/>
    </source>
</evidence>
<dbReference type="Proteomes" id="UP000673691">
    <property type="component" value="Unassembled WGS sequence"/>
</dbReference>
<dbReference type="GO" id="GO:0019786">
    <property type="term" value="F:protein-phosphatidylethanolamide deconjugating activity"/>
    <property type="evidence" value="ECO:0007669"/>
    <property type="project" value="InterPro"/>
</dbReference>
<dbReference type="GO" id="GO:0005634">
    <property type="term" value="C:nucleus"/>
    <property type="evidence" value="ECO:0007669"/>
    <property type="project" value="UniProtKB-SubCell"/>
</dbReference>
<reference evidence="13 14" key="1">
    <citation type="journal article" name="Sci. Rep.">
        <title>Genome-scale phylogenetic analyses confirm Olpidium as the closest living zoosporic fungus to the non-flagellated, terrestrial fungi.</title>
        <authorList>
            <person name="Chang Y."/>
            <person name="Rochon D."/>
            <person name="Sekimoto S."/>
            <person name="Wang Y."/>
            <person name="Chovatia M."/>
            <person name="Sandor L."/>
            <person name="Salamov A."/>
            <person name="Grigoriev I.V."/>
            <person name="Stajich J.E."/>
            <person name="Spatafora J.W."/>
        </authorList>
    </citation>
    <scope>NUCLEOTIDE SEQUENCE [LARGE SCALE GENOMIC DNA]</scope>
    <source>
        <strain evidence="13">S191</strain>
    </source>
</reference>
<evidence type="ECO:0000313" key="14">
    <source>
        <dbReference type="Proteomes" id="UP000673691"/>
    </source>
</evidence>
<evidence type="ECO:0000256" key="7">
    <source>
        <dbReference type="ARBA" id="ARBA00022927"/>
    </source>
</evidence>
<feature type="domain" description="Peptidase C54 catalytic" evidence="12">
    <location>
        <begin position="372"/>
        <end position="621"/>
    </location>
</feature>
<accession>A0A8H8DIN8</accession>